<feature type="region of interest" description="Disordered" evidence="1">
    <location>
        <begin position="175"/>
        <end position="199"/>
    </location>
</feature>
<evidence type="ECO:0000313" key="3">
    <source>
        <dbReference type="EMBL" id="ETO32738.1"/>
    </source>
</evidence>
<dbReference type="InterPro" id="IPR001763">
    <property type="entry name" value="Rhodanese-like_dom"/>
</dbReference>
<dbReference type="PROSITE" id="PS50206">
    <property type="entry name" value="RHODANESE_3"/>
    <property type="match status" value="1"/>
</dbReference>
<gene>
    <name evidence="3" type="ORF">RFI_04378</name>
</gene>
<sequence length="199" mass="23278">MSAEYNVTTSSTLFTTPLVQSTSFGYKHCSSIFLYNSLFFHVLILDVRAKEDYEADHIFKAIHLDIDLDTNQDQDKDKDRGKDENKTDDDKESKEIDGAKSKEKSEIGMIVYGDKNTRNETYTRVYEITQRQLETEMNGKGVLADKQKYKDMFYILSDDYGTFKCLYPFLCQKPTHSPYLKESRREEQAYDKSIERQDD</sequence>
<dbReference type="EMBL" id="ASPP01003973">
    <property type="protein sequence ID" value="ETO32738.1"/>
    <property type="molecule type" value="Genomic_DNA"/>
</dbReference>
<evidence type="ECO:0000256" key="1">
    <source>
        <dbReference type="SAM" id="MobiDB-lite"/>
    </source>
</evidence>
<dbReference type="CDD" id="cd00158">
    <property type="entry name" value="RHOD"/>
    <property type="match status" value="1"/>
</dbReference>
<proteinExistence type="predicted"/>
<organism evidence="3 4">
    <name type="scientific">Reticulomyxa filosa</name>
    <dbReference type="NCBI Taxonomy" id="46433"/>
    <lineage>
        <taxon>Eukaryota</taxon>
        <taxon>Sar</taxon>
        <taxon>Rhizaria</taxon>
        <taxon>Retaria</taxon>
        <taxon>Foraminifera</taxon>
        <taxon>Monothalamids</taxon>
        <taxon>Reticulomyxidae</taxon>
        <taxon>Reticulomyxa</taxon>
    </lineage>
</organism>
<evidence type="ECO:0000313" key="4">
    <source>
        <dbReference type="Proteomes" id="UP000023152"/>
    </source>
</evidence>
<dbReference type="Proteomes" id="UP000023152">
    <property type="component" value="Unassembled WGS sequence"/>
</dbReference>
<accession>X6P3N3</accession>
<comment type="caution">
    <text evidence="3">The sequence shown here is derived from an EMBL/GenBank/DDBJ whole genome shotgun (WGS) entry which is preliminary data.</text>
</comment>
<name>X6P3N3_RETFI</name>
<feature type="domain" description="Rhodanese" evidence="2">
    <location>
        <begin position="38"/>
        <end position="67"/>
    </location>
</feature>
<reference evidence="3 4" key="1">
    <citation type="journal article" date="2013" name="Curr. Biol.">
        <title>The Genome of the Foraminiferan Reticulomyxa filosa.</title>
        <authorList>
            <person name="Glockner G."/>
            <person name="Hulsmann N."/>
            <person name="Schleicher M."/>
            <person name="Noegel A.A."/>
            <person name="Eichinger L."/>
            <person name="Gallinger C."/>
            <person name="Pawlowski J."/>
            <person name="Sierra R."/>
            <person name="Euteneuer U."/>
            <person name="Pillet L."/>
            <person name="Moustafa A."/>
            <person name="Platzer M."/>
            <person name="Groth M."/>
            <person name="Szafranski K."/>
            <person name="Schliwa M."/>
        </authorList>
    </citation>
    <scope>NUCLEOTIDE SEQUENCE [LARGE SCALE GENOMIC DNA]</scope>
</reference>
<dbReference type="InterPro" id="IPR036873">
    <property type="entry name" value="Rhodanese-like_dom_sf"/>
</dbReference>
<dbReference type="AlphaFoldDB" id="X6P3N3"/>
<dbReference type="Pfam" id="PF00581">
    <property type="entry name" value="Rhodanese"/>
    <property type="match status" value="1"/>
</dbReference>
<protein>
    <recommendedName>
        <fullName evidence="2">Rhodanese domain-containing protein</fullName>
    </recommendedName>
</protein>
<dbReference type="SUPFAM" id="SSF52821">
    <property type="entry name" value="Rhodanese/Cell cycle control phosphatase"/>
    <property type="match status" value="1"/>
</dbReference>
<feature type="non-terminal residue" evidence="3">
    <location>
        <position position="199"/>
    </location>
</feature>
<keyword evidence="4" id="KW-1185">Reference proteome</keyword>
<feature type="region of interest" description="Disordered" evidence="1">
    <location>
        <begin position="72"/>
        <end position="102"/>
    </location>
</feature>
<dbReference type="Gene3D" id="3.40.250.10">
    <property type="entry name" value="Rhodanese-like domain"/>
    <property type="match status" value="1"/>
</dbReference>
<feature type="compositionally biased region" description="Basic and acidic residues" evidence="1">
    <location>
        <begin position="73"/>
        <end position="102"/>
    </location>
</feature>
<feature type="compositionally biased region" description="Basic and acidic residues" evidence="1">
    <location>
        <begin position="179"/>
        <end position="199"/>
    </location>
</feature>
<evidence type="ECO:0000259" key="2">
    <source>
        <dbReference type="PROSITE" id="PS50206"/>
    </source>
</evidence>